<keyword evidence="7" id="KW-0851">Voltage-gated channel</keyword>
<dbReference type="CDD" id="cd00130">
    <property type="entry name" value="PAS"/>
    <property type="match status" value="1"/>
</dbReference>
<dbReference type="FunFam" id="1.10.287.70:FF:000020">
    <property type="entry name" value="Potassium channel, voltage-gated eag-related subfamily H, member 7"/>
    <property type="match status" value="1"/>
</dbReference>
<dbReference type="PRINTS" id="PR01463">
    <property type="entry name" value="EAGCHANLFMLY"/>
</dbReference>
<protein>
    <recommendedName>
        <fullName evidence="17">Cyclic nucleotide-binding domain-containing protein</fullName>
    </recommendedName>
</protein>
<feature type="region of interest" description="Disordered" evidence="15">
    <location>
        <begin position="963"/>
        <end position="996"/>
    </location>
</feature>
<evidence type="ECO:0000256" key="9">
    <source>
        <dbReference type="ARBA" id="ARBA00022989"/>
    </source>
</evidence>
<dbReference type="SMART" id="SM00100">
    <property type="entry name" value="cNMP"/>
    <property type="match status" value="1"/>
</dbReference>
<dbReference type="Gene3D" id="1.10.287.70">
    <property type="match status" value="1"/>
</dbReference>
<proteinExistence type="predicted"/>
<evidence type="ECO:0000256" key="4">
    <source>
        <dbReference type="ARBA" id="ARBA00022538"/>
    </source>
</evidence>
<comment type="catalytic activity">
    <reaction evidence="13">
        <text>K(+)(in) = K(+)(out)</text>
        <dbReference type="Rhea" id="RHEA:29463"/>
        <dbReference type="ChEBI" id="CHEBI:29103"/>
    </reaction>
</comment>
<dbReference type="GO" id="GO:0034702">
    <property type="term" value="C:monoatomic ion channel complex"/>
    <property type="evidence" value="ECO:0007669"/>
    <property type="project" value="UniProtKB-KW"/>
</dbReference>
<dbReference type="FunFam" id="3.30.450.20:FF:000001">
    <property type="entry name" value="Potassium voltage-gated channel subfamily H member 7"/>
    <property type="match status" value="1"/>
</dbReference>
<feature type="coiled-coil region" evidence="14">
    <location>
        <begin position="1007"/>
        <end position="1034"/>
    </location>
</feature>
<dbReference type="Proteomes" id="UP000050790">
    <property type="component" value="Unassembled WGS sequence"/>
</dbReference>
<dbReference type="SUPFAM" id="SSF51206">
    <property type="entry name" value="cAMP-binding domain-like"/>
    <property type="match status" value="1"/>
</dbReference>
<evidence type="ECO:0000256" key="3">
    <source>
        <dbReference type="ARBA" id="ARBA00022475"/>
    </source>
</evidence>
<evidence type="ECO:0000256" key="10">
    <source>
        <dbReference type="ARBA" id="ARBA00023065"/>
    </source>
</evidence>
<dbReference type="Gene3D" id="2.60.120.10">
    <property type="entry name" value="Jelly Rolls"/>
    <property type="match status" value="1"/>
</dbReference>
<evidence type="ECO:0000256" key="15">
    <source>
        <dbReference type="SAM" id="MobiDB-lite"/>
    </source>
</evidence>
<sequence>MPIKRGHVAPQNTFIDTLIQKFDSQGRKFLIANAVLPGAPIIFCNDEFCSLCGYSRAQILCRSAALEFLYGPSTSFASIKDLKTALSDYEEKVIMAILCNKSGNQFICQITVAPVRNAEGQVRLYILTFVVNSEFRKTKSTNHPSKTSLTNDRKTSRNYQRQLCCISVNDTVGEESRTISQLTNVHDHKDELGQPISRCELENSTSANSTERDLSCTCLMQPGELKQPLPRSNSLVSISPNVPKEPKRGRNYLVCRGHSIVSTSSHMSRGNSLVGLSRGCGGIVVNTNSWNASRRHVSEKVAEMLSMGPELNPEQKLHSPRIHPFTLKHYGPVKAVWDWLVLLFVIYTAVFTPYAAAFLLPDAKRKRRHNDGWGRYSGLTSYQNPLQIIDLFVDIMFIVDIFINFRTTYVNRNDELISHPGQIAIHYFKGWFLIDVVAAIPFDLLLFGAETDEMATLIGLLKTARLLRLVRVVRKLDRYSEYGAAVLLLLMATFVLIAHWLACIWYAIGNVERQQFNVRIGWLDQLAEQIKQPFGNRSTLGPSIKSKYITALYFTFSSLTSVGFGNVSPNTNSEKIFSVCVMLVGSLMYAGIFGHVSAIIQRLYSGTARYHAQMVRVKEFIRFHQIPNPLKRRLEEFFQHAWSYTNGIDMNLVLRSFPECLQADICLHLNRNLLNTCSPFKNASQGCLRALALKLKTTHVPPGDTLVHKGDVLNFLCFIARGSIEIMIGCDILAVLGQGDVFGENPTDFISMGQSKYNVRALTYCDLHRIQRDDLLEILEMYPEFAKQFKKELEITFDLRDYSDPCILNPELIQPSDKLAKYPSPKHISISHQTNADVGDNNNDADDNGGVSNDNSDYEEDFDECFQLHEINDIRNIHSMPFIDCYSNDQSPIVRKKPLINPNISSTKSFEQINRYNNMYTCDPNVFSFTNDNNNELDIVGLSSRNKIMYYPIHDKQSIVEDSADTSQPSSAITHPTHSLINNSKPCEGSNPVENQSLSRISSSDIIVNLLTRLSSMENNLLSLEKKLNTELNQLSQLIDIYSS</sequence>
<feature type="transmembrane region" description="Helical" evidence="16">
    <location>
        <begin position="336"/>
        <end position="360"/>
    </location>
</feature>
<keyword evidence="2" id="KW-0813">Transport</keyword>
<keyword evidence="11 16" id="KW-0472">Membrane</keyword>
<evidence type="ECO:0000256" key="2">
    <source>
        <dbReference type="ARBA" id="ARBA00022448"/>
    </source>
</evidence>
<evidence type="ECO:0000313" key="18">
    <source>
        <dbReference type="Proteomes" id="UP000050790"/>
    </source>
</evidence>
<dbReference type="Pfam" id="PF13426">
    <property type="entry name" value="PAS_9"/>
    <property type="match status" value="1"/>
</dbReference>
<keyword evidence="4" id="KW-0633">Potassium transport</keyword>
<feature type="transmembrane region" description="Helical" evidence="16">
    <location>
        <begin position="579"/>
        <end position="600"/>
    </location>
</feature>
<dbReference type="FunFam" id="1.10.1200.260:FF:000001">
    <property type="entry name" value="Potassium voltage-gated channel subfamily H member 7"/>
    <property type="match status" value="1"/>
</dbReference>
<dbReference type="FunFam" id="2.60.120.10:FF:000107">
    <property type="entry name" value="Potassium voltage-gated channel unc-103"/>
    <property type="match status" value="1"/>
</dbReference>
<dbReference type="Pfam" id="PF00027">
    <property type="entry name" value="cNMP_binding"/>
    <property type="match status" value="1"/>
</dbReference>
<feature type="transmembrane region" description="Helical" evidence="16">
    <location>
        <begin position="482"/>
        <end position="508"/>
    </location>
</feature>
<dbReference type="InterPro" id="IPR050818">
    <property type="entry name" value="KCNH_animal-type"/>
</dbReference>
<dbReference type="SUPFAM" id="SSF55785">
    <property type="entry name" value="PYP-like sensor domain (PAS domain)"/>
    <property type="match status" value="1"/>
</dbReference>
<dbReference type="PRINTS" id="PR01470">
    <property type="entry name" value="ERGCHANNEL"/>
</dbReference>
<keyword evidence="9 16" id="KW-1133">Transmembrane helix</keyword>
<evidence type="ECO:0000256" key="16">
    <source>
        <dbReference type="SAM" id="Phobius"/>
    </source>
</evidence>
<reference evidence="19" key="1">
    <citation type="submission" date="2023-11" db="UniProtKB">
        <authorList>
            <consortium name="WormBaseParasite"/>
        </authorList>
    </citation>
    <scope>IDENTIFICATION</scope>
</reference>
<dbReference type="CDD" id="cd00038">
    <property type="entry name" value="CAP_ED"/>
    <property type="match status" value="1"/>
</dbReference>
<evidence type="ECO:0000256" key="14">
    <source>
        <dbReference type="SAM" id="Coils"/>
    </source>
</evidence>
<dbReference type="PROSITE" id="PS50042">
    <property type="entry name" value="CNMP_BINDING_3"/>
    <property type="match status" value="1"/>
</dbReference>
<comment type="subcellular location">
    <subcellularLocation>
        <location evidence="1">Cell membrane</location>
        <topology evidence="1">Multi-pass membrane protein</topology>
    </subcellularLocation>
</comment>
<dbReference type="InterPro" id="IPR035965">
    <property type="entry name" value="PAS-like_dom_sf"/>
</dbReference>
<keyword evidence="6" id="KW-0631">Potassium channel</keyword>
<evidence type="ECO:0000256" key="8">
    <source>
        <dbReference type="ARBA" id="ARBA00022958"/>
    </source>
</evidence>
<feature type="compositionally biased region" description="Low complexity" evidence="15">
    <location>
        <begin position="835"/>
        <end position="855"/>
    </location>
</feature>
<dbReference type="AlphaFoldDB" id="A0AA84Z9Z4"/>
<dbReference type="PANTHER" id="PTHR10217">
    <property type="entry name" value="VOLTAGE AND LIGAND GATED POTASSIUM CHANNEL"/>
    <property type="match status" value="1"/>
</dbReference>
<dbReference type="InterPro" id="IPR000014">
    <property type="entry name" value="PAS"/>
</dbReference>
<dbReference type="Pfam" id="PF00520">
    <property type="entry name" value="Ion_trans"/>
    <property type="match status" value="1"/>
</dbReference>
<keyword evidence="5 16" id="KW-0812">Transmembrane</keyword>
<evidence type="ECO:0000256" key="5">
    <source>
        <dbReference type="ARBA" id="ARBA00022692"/>
    </source>
</evidence>
<dbReference type="GO" id="GO:0005886">
    <property type="term" value="C:plasma membrane"/>
    <property type="evidence" value="ECO:0007669"/>
    <property type="project" value="UniProtKB-SubCell"/>
</dbReference>
<feature type="region of interest" description="Disordered" evidence="15">
    <location>
        <begin position="830"/>
        <end position="856"/>
    </location>
</feature>
<name>A0AA84Z9Z4_9TREM</name>
<evidence type="ECO:0000256" key="12">
    <source>
        <dbReference type="ARBA" id="ARBA00023303"/>
    </source>
</evidence>
<feature type="transmembrane region" description="Helical" evidence="16">
    <location>
        <begin position="548"/>
        <end position="567"/>
    </location>
</feature>
<evidence type="ECO:0000256" key="11">
    <source>
        <dbReference type="ARBA" id="ARBA00023136"/>
    </source>
</evidence>
<evidence type="ECO:0000256" key="7">
    <source>
        <dbReference type="ARBA" id="ARBA00022882"/>
    </source>
</evidence>
<keyword evidence="8" id="KW-0630">Potassium</keyword>
<dbReference type="PANTHER" id="PTHR10217:SF548">
    <property type="entry name" value="GH12235P"/>
    <property type="match status" value="1"/>
</dbReference>
<dbReference type="GO" id="GO:0005242">
    <property type="term" value="F:inward rectifier potassium channel activity"/>
    <property type="evidence" value="ECO:0007669"/>
    <property type="project" value="TreeGrafter"/>
</dbReference>
<dbReference type="InterPro" id="IPR003938">
    <property type="entry name" value="K_chnl_volt-dep_EAG/ELK/ERG"/>
</dbReference>
<keyword evidence="3" id="KW-1003">Cell membrane</keyword>
<dbReference type="InterPro" id="IPR005821">
    <property type="entry name" value="Ion_trans_dom"/>
</dbReference>
<dbReference type="WBParaSite" id="SMRG1_16200.1">
    <property type="protein sequence ID" value="SMRG1_16200.1"/>
    <property type="gene ID" value="SMRG1_16200"/>
</dbReference>
<accession>A0AA84Z9Z4</accession>
<evidence type="ECO:0000259" key="17">
    <source>
        <dbReference type="PROSITE" id="PS50042"/>
    </source>
</evidence>
<dbReference type="InterPro" id="IPR018490">
    <property type="entry name" value="cNMP-bd_dom_sf"/>
</dbReference>
<dbReference type="InterPro" id="IPR014710">
    <property type="entry name" value="RmlC-like_jellyroll"/>
</dbReference>
<dbReference type="InterPro" id="IPR000595">
    <property type="entry name" value="cNMP-bd_dom"/>
</dbReference>
<dbReference type="InterPro" id="IPR003967">
    <property type="entry name" value="K_chnl_volt-dep_ERG"/>
</dbReference>
<evidence type="ECO:0000256" key="13">
    <source>
        <dbReference type="ARBA" id="ARBA00034430"/>
    </source>
</evidence>
<feature type="domain" description="Cyclic nucleotide-binding" evidence="17">
    <location>
        <begin position="679"/>
        <end position="779"/>
    </location>
</feature>
<evidence type="ECO:0000256" key="6">
    <source>
        <dbReference type="ARBA" id="ARBA00022826"/>
    </source>
</evidence>
<keyword evidence="12" id="KW-0407">Ion channel</keyword>
<evidence type="ECO:0000313" key="19">
    <source>
        <dbReference type="WBParaSite" id="SMRG1_16200.1"/>
    </source>
</evidence>
<keyword evidence="14" id="KW-0175">Coiled coil</keyword>
<dbReference type="SUPFAM" id="SSF81324">
    <property type="entry name" value="Voltage-gated potassium channels"/>
    <property type="match status" value="1"/>
</dbReference>
<dbReference type="Gene3D" id="3.30.450.20">
    <property type="entry name" value="PAS domain"/>
    <property type="match status" value="1"/>
</dbReference>
<dbReference type="Gene3D" id="1.10.1200.260">
    <property type="match status" value="1"/>
</dbReference>
<keyword evidence="10" id="KW-0406">Ion transport</keyword>
<organism evidence="18 19">
    <name type="scientific">Schistosoma margrebowiei</name>
    <dbReference type="NCBI Taxonomy" id="48269"/>
    <lineage>
        <taxon>Eukaryota</taxon>
        <taxon>Metazoa</taxon>
        <taxon>Spiralia</taxon>
        <taxon>Lophotrochozoa</taxon>
        <taxon>Platyhelminthes</taxon>
        <taxon>Trematoda</taxon>
        <taxon>Digenea</taxon>
        <taxon>Strigeidida</taxon>
        <taxon>Schistosomatoidea</taxon>
        <taxon>Schistosomatidae</taxon>
        <taxon>Schistosoma</taxon>
    </lineage>
</organism>
<dbReference type="GO" id="GO:0042391">
    <property type="term" value="P:regulation of membrane potential"/>
    <property type="evidence" value="ECO:0007669"/>
    <property type="project" value="TreeGrafter"/>
</dbReference>
<feature type="compositionally biased region" description="Polar residues" evidence="15">
    <location>
        <begin position="965"/>
        <end position="985"/>
    </location>
</feature>
<evidence type="ECO:0000256" key="1">
    <source>
        <dbReference type="ARBA" id="ARBA00004651"/>
    </source>
</evidence>